<dbReference type="InterPro" id="IPR000847">
    <property type="entry name" value="LysR_HTH_N"/>
</dbReference>
<dbReference type="Proteomes" id="UP000000430">
    <property type="component" value="Chromosome"/>
</dbReference>
<evidence type="ECO:0000256" key="1">
    <source>
        <dbReference type="ARBA" id="ARBA00009437"/>
    </source>
</evidence>
<dbReference type="eggNOG" id="COG0583">
    <property type="taxonomic scope" value="Bacteria"/>
</dbReference>
<dbReference type="KEGG" id="aci:ACIAD2511"/>
<dbReference type="PRINTS" id="PR00039">
    <property type="entry name" value="HTHLYSR"/>
</dbReference>
<accession>Q6F9I5</accession>
<dbReference type="InterPro" id="IPR036390">
    <property type="entry name" value="WH_DNA-bd_sf"/>
</dbReference>
<dbReference type="AlphaFoldDB" id="Q6F9I5"/>
<organism evidence="6 7">
    <name type="scientific">Acinetobacter baylyi (strain ATCC 33305 / BD413 / ADP1)</name>
    <dbReference type="NCBI Taxonomy" id="62977"/>
    <lineage>
        <taxon>Bacteria</taxon>
        <taxon>Pseudomonadati</taxon>
        <taxon>Pseudomonadota</taxon>
        <taxon>Gammaproteobacteria</taxon>
        <taxon>Moraxellales</taxon>
        <taxon>Moraxellaceae</taxon>
        <taxon>Acinetobacter</taxon>
    </lineage>
</organism>
<evidence type="ECO:0000256" key="3">
    <source>
        <dbReference type="ARBA" id="ARBA00023125"/>
    </source>
</evidence>
<dbReference type="GO" id="GO:0005829">
    <property type="term" value="C:cytosol"/>
    <property type="evidence" value="ECO:0007669"/>
    <property type="project" value="TreeGrafter"/>
</dbReference>
<dbReference type="PANTHER" id="PTHR30419:SF30">
    <property type="entry name" value="LYSR FAMILY TRANSCRIPTIONAL REGULATOR"/>
    <property type="match status" value="1"/>
</dbReference>
<dbReference type="CDD" id="cd08440">
    <property type="entry name" value="PBP2_LTTR_like_4"/>
    <property type="match status" value="1"/>
</dbReference>
<dbReference type="InterPro" id="IPR050950">
    <property type="entry name" value="HTH-type_LysR_regulators"/>
</dbReference>
<dbReference type="Gene3D" id="3.40.190.290">
    <property type="match status" value="1"/>
</dbReference>
<dbReference type="SUPFAM" id="SSF46785">
    <property type="entry name" value="Winged helix' DNA-binding domain"/>
    <property type="match status" value="1"/>
</dbReference>
<dbReference type="PROSITE" id="PS50931">
    <property type="entry name" value="HTH_LYSR"/>
    <property type="match status" value="1"/>
</dbReference>
<dbReference type="FunFam" id="1.10.10.10:FF:000001">
    <property type="entry name" value="LysR family transcriptional regulator"/>
    <property type="match status" value="1"/>
</dbReference>
<evidence type="ECO:0000259" key="5">
    <source>
        <dbReference type="PROSITE" id="PS50931"/>
    </source>
</evidence>
<evidence type="ECO:0000256" key="4">
    <source>
        <dbReference type="ARBA" id="ARBA00023163"/>
    </source>
</evidence>
<dbReference type="InterPro" id="IPR036388">
    <property type="entry name" value="WH-like_DNA-bd_sf"/>
</dbReference>
<evidence type="ECO:0000313" key="7">
    <source>
        <dbReference type="Proteomes" id="UP000000430"/>
    </source>
</evidence>
<feature type="domain" description="HTH lysR-type" evidence="5">
    <location>
        <begin position="7"/>
        <end position="64"/>
    </location>
</feature>
<dbReference type="Pfam" id="PF00126">
    <property type="entry name" value="HTH_1"/>
    <property type="match status" value="1"/>
</dbReference>
<keyword evidence="4" id="KW-0804">Transcription</keyword>
<dbReference type="PANTHER" id="PTHR30419">
    <property type="entry name" value="HTH-TYPE TRANSCRIPTIONAL REGULATOR YBHD"/>
    <property type="match status" value="1"/>
</dbReference>
<dbReference type="Gene3D" id="1.10.10.10">
    <property type="entry name" value="Winged helix-like DNA-binding domain superfamily/Winged helix DNA-binding domain"/>
    <property type="match status" value="1"/>
</dbReference>
<proteinExistence type="inferred from homology"/>
<sequence>MIRMTPMTLKQLKAFLVLARNLNYANASAELHLSQSALSLSIKSLEEELGGKLFKRNTRRVELTNEGQSLIPLARKLLANWEDMEKDVKQRFKLNRGTLSIASMPFVTHAILPEVIKIFSSEHPNLSFSIHDIPNERIIENVLDGIFELGLCFQPVLHEQLEFKPLFDEDFLALLPKSHPLAQQKTVQWPELYANPFVTLQHPSIVRYLLEQNAQQHDLILDLKVECHQISSLSSLVALGIGVSAIPRHFQHFVDKEHNVLLEIENSEVHQAVGIVYKKDFELSNISVQFMQALTRFPYDSILKNQ</sequence>
<dbReference type="Pfam" id="PF03466">
    <property type="entry name" value="LysR_substrate"/>
    <property type="match status" value="1"/>
</dbReference>
<keyword evidence="2" id="KW-0805">Transcription regulation</keyword>
<dbReference type="STRING" id="202950.GCA_001485005_01503"/>
<dbReference type="GO" id="GO:0003700">
    <property type="term" value="F:DNA-binding transcription factor activity"/>
    <property type="evidence" value="ECO:0007669"/>
    <property type="project" value="InterPro"/>
</dbReference>
<keyword evidence="3" id="KW-0238">DNA-binding</keyword>
<evidence type="ECO:0000313" key="6">
    <source>
        <dbReference type="EMBL" id="CAG69279.1"/>
    </source>
</evidence>
<dbReference type="GO" id="GO:0003677">
    <property type="term" value="F:DNA binding"/>
    <property type="evidence" value="ECO:0007669"/>
    <property type="project" value="UniProtKB-KW"/>
</dbReference>
<dbReference type="HOGENOM" id="CLU_039613_6_2_6"/>
<name>Q6F9I5_ACIAD</name>
<protein>
    <submittedName>
        <fullName evidence="6">Putative transcriptional regulator (LysR family)</fullName>
    </submittedName>
</protein>
<dbReference type="SUPFAM" id="SSF53850">
    <property type="entry name" value="Periplasmic binding protein-like II"/>
    <property type="match status" value="1"/>
</dbReference>
<reference evidence="6 7" key="1">
    <citation type="journal article" date="2004" name="Nucleic Acids Res.">
        <title>Unique features revealed by the genome sequence of Acinetobacter sp. ADP1, a versatile and naturally transformation competent bacterium.</title>
        <authorList>
            <person name="Barbe V."/>
            <person name="Vallenet D."/>
            <person name="Fonknechten N."/>
            <person name="Kreimeyer A."/>
            <person name="Oztas S."/>
            <person name="Labarre L."/>
            <person name="Cruveiller S."/>
            <person name="Robert C."/>
            <person name="Duprat S."/>
            <person name="Wincker P."/>
            <person name="Ornston L.N."/>
            <person name="Weissenbach J."/>
            <person name="Marliere P."/>
            <person name="Cohen G.N."/>
            <person name="Medigue C."/>
        </authorList>
    </citation>
    <scope>NUCLEOTIDE SEQUENCE [LARGE SCALE GENOMIC DNA]</scope>
    <source>
        <strain evidence="7">ATCC 33305 / BD413 / ADP1</strain>
    </source>
</reference>
<dbReference type="EMBL" id="CR543861">
    <property type="protein sequence ID" value="CAG69279.1"/>
    <property type="molecule type" value="Genomic_DNA"/>
</dbReference>
<dbReference type="InterPro" id="IPR005119">
    <property type="entry name" value="LysR_subst-bd"/>
</dbReference>
<gene>
    <name evidence="6" type="ordered locus">ACIAD2511</name>
</gene>
<evidence type="ECO:0000256" key="2">
    <source>
        <dbReference type="ARBA" id="ARBA00023015"/>
    </source>
</evidence>
<comment type="similarity">
    <text evidence="1">Belongs to the LysR transcriptional regulatory family.</text>
</comment>